<reference evidence="2" key="1">
    <citation type="journal article" date="2023" name="G3 (Bethesda)">
        <title>Genome assembly and association tests identify interacting loci associated with vigor, precocity, and sex in interspecific pistachio rootstocks.</title>
        <authorList>
            <person name="Palmer W."/>
            <person name="Jacygrad E."/>
            <person name="Sagayaradj S."/>
            <person name="Cavanaugh K."/>
            <person name="Han R."/>
            <person name="Bertier L."/>
            <person name="Beede B."/>
            <person name="Kafkas S."/>
            <person name="Golino D."/>
            <person name="Preece J."/>
            <person name="Michelmore R."/>
        </authorList>
    </citation>
    <scope>NUCLEOTIDE SEQUENCE [LARGE SCALE GENOMIC DNA]</scope>
</reference>
<sequence>MSRNGIDLLKIQVYAFFIKFAYSVMGLVLQTYVIKVHMHCQGCQQKVKKLLRKIEGTVTFFHSVLNVYSVNIDAEHHVVIVSGRVDSATLIRKLVRSGKHAELWPPKSHQKLNQGQPNFGRDEKGVINGLDAFKTRQIYPSFLGNDAQDHWSLDNYLNQNIGMKTMNDGIDHNQMAVAKVDDTYMRDYEDRLAMENQMRSMMAPSPFSGNGVNFVGLGDHNFGGFQEFSTRRPVYEYEHPPSMPVNNMQTLYYFNHPSPQIIDVDNSMMGNPNYTSQPQMINYQSSLAPPYNDFGFSSSPFSYY</sequence>
<proteinExistence type="predicted"/>
<dbReference type="Proteomes" id="UP001164250">
    <property type="component" value="Chromosome 4"/>
</dbReference>
<organism evidence="1 2">
    <name type="scientific">Pistacia atlantica</name>
    <dbReference type="NCBI Taxonomy" id="434234"/>
    <lineage>
        <taxon>Eukaryota</taxon>
        <taxon>Viridiplantae</taxon>
        <taxon>Streptophyta</taxon>
        <taxon>Embryophyta</taxon>
        <taxon>Tracheophyta</taxon>
        <taxon>Spermatophyta</taxon>
        <taxon>Magnoliopsida</taxon>
        <taxon>eudicotyledons</taxon>
        <taxon>Gunneridae</taxon>
        <taxon>Pentapetalae</taxon>
        <taxon>rosids</taxon>
        <taxon>malvids</taxon>
        <taxon>Sapindales</taxon>
        <taxon>Anacardiaceae</taxon>
        <taxon>Pistacia</taxon>
    </lineage>
</organism>
<accession>A0ACC1BIV2</accession>
<comment type="caution">
    <text evidence="1">The sequence shown here is derived from an EMBL/GenBank/DDBJ whole genome shotgun (WGS) entry which is preliminary data.</text>
</comment>
<keyword evidence="2" id="KW-1185">Reference proteome</keyword>
<gene>
    <name evidence="1" type="ORF">Patl1_21334</name>
</gene>
<dbReference type="EMBL" id="CM047900">
    <property type="protein sequence ID" value="KAJ0098783.1"/>
    <property type="molecule type" value="Genomic_DNA"/>
</dbReference>
<protein>
    <submittedName>
        <fullName evidence="1">Uncharacterized protein</fullName>
    </submittedName>
</protein>
<name>A0ACC1BIV2_9ROSI</name>
<evidence type="ECO:0000313" key="1">
    <source>
        <dbReference type="EMBL" id="KAJ0098783.1"/>
    </source>
</evidence>
<evidence type="ECO:0000313" key="2">
    <source>
        <dbReference type="Proteomes" id="UP001164250"/>
    </source>
</evidence>